<reference evidence="11 12" key="1">
    <citation type="journal article" date="2016" name="Nat. Commun.">
        <title>Thousands of microbial genomes shed light on interconnected biogeochemical processes in an aquifer system.</title>
        <authorList>
            <person name="Anantharaman K."/>
            <person name="Brown C.T."/>
            <person name="Hug L.A."/>
            <person name="Sharon I."/>
            <person name="Castelle C.J."/>
            <person name="Probst A.J."/>
            <person name="Thomas B.C."/>
            <person name="Singh A."/>
            <person name="Wilkins M.J."/>
            <person name="Karaoz U."/>
            <person name="Brodie E.L."/>
            <person name="Williams K.H."/>
            <person name="Hubbard S.S."/>
            <person name="Banfield J.F."/>
        </authorList>
    </citation>
    <scope>NUCLEOTIDE SEQUENCE [LARGE SCALE GENOMIC DNA]</scope>
</reference>
<evidence type="ECO:0000256" key="10">
    <source>
        <dbReference type="SAM" id="Phobius"/>
    </source>
</evidence>
<keyword evidence="2" id="KW-0813">Transport</keyword>
<keyword evidence="4" id="KW-0633">Potassium transport</keyword>
<keyword evidence="7 10" id="KW-1133">Transmembrane helix</keyword>
<dbReference type="EMBL" id="MEUG01000001">
    <property type="protein sequence ID" value="OGC28152.1"/>
    <property type="molecule type" value="Genomic_DNA"/>
</dbReference>
<dbReference type="InterPro" id="IPR004772">
    <property type="entry name" value="TrkH"/>
</dbReference>
<keyword evidence="9 10" id="KW-0472">Membrane</keyword>
<organism evidence="11 12">
    <name type="scientific">candidate division WOR-1 bacterium RIFOXYC12_FULL_54_18</name>
    <dbReference type="NCBI Taxonomy" id="1802584"/>
    <lineage>
        <taxon>Bacteria</taxon>
        <taxon>Bacillati</taxon>
        <taxon>Saganbacteria</taxon>
    </lineage>
</organism>
<proteinExistence type="predicted"/>
<feature type="transmembrane region" description="Helical" evidence="10">
    <location>
        <begin position="125"/>
        <end position="142"/>
    </location>
</feature>
<dbReference type="NCBIfam" id="TIGR00933">
    <property type="entry name" value="2a38"/>
    <property type="match status" value="1"/>
</dbReference>
<evidence type="ECO:0000256" key="5">
    <source>
        <dbReference type="ARBA" id="ARBA00022692"/>
    </source>
</evidence>
<feature type="transmembrane region" description="Helical" evidence="10">
    <location>
        <begin position="154"/>
        <end position="174"/>
    </location>
</feature>
<evidence type="ECO:0000256" key="2">
    <source>
        <dbReference type="ARBA" id="ARBA00022448"/>
    </source>
</evidence>
<keyword evidence="5 10" id="KW-0812">Transmembrane</keyword>
<accession>A0A1F4T5W8</accession>
<dbReference type="Proteomes" id="UP000178602">
    <property type="component" value="Unassembled WGS sequence"/>
</dbReference>
<keyword evidence="3" id="KW-1003">Cell membrane</keyword>
<protein>
    <recommendedName>
        <fullName evidence="13">Trk family potassium uptake protein</fullName>
    </recommendedName>
</protein>
<dbReference type="PANTHER" id="PTHR32024:SF1">
    <property type="entry name" value="KTR SYSTEM POTASSIUM UPTAKE PROTEIN B"/>
    <property type="match status" value="1"/>
</dbReference>
<feature type="transmembrane region" description="Helical" evidence="10">
    <location>
        <begin position="288"/>
        <end position="321"/>
    </location>
</feature>
<dbReference type="InterPro" id="IPR003445">
    <property type="entry name" value="Cat_transpt"/>
</dbReference>
<name>A0A1F4T5W8_UNCSA</name>
<feature type="transmembrane region" description="Helical" evidence="10">
    <location>
        <begin position="342"/>
        <end position="360"/>
    </location>
</feature>
<feature type="transmembrane region" description="Helical" evidence="10">
    <location>
        <begin position="66"/>
        <end position="94"/>
    </location>
</feature>
<evidence type="ECO:0000256" key="4">
    <source>
        <dbReference type="ARBA" id="ARBA00022538"/>
    </source>
</evidence>
<dbReference type="AlphaFoldDB" id="A0A1F4T5W8"/>
<evidence type="ECO:0008006" key="13">
    <source>
        <dbReference type="Google" id="ProtNLM"/>
    </source>
</evidence>
<evidence type="ECO:0000256" key="8">
    <source>
        <dbReference type="ARBA" id="ARBA00023065"/>
    </source>
</evidence>
<feature type="transmembrane region" description="Helical" evidence="10">
    <location>
        <begin position="186"/>
        <end position="209"/>
    </location>
</feature>
<evidence type="ECO:0000313" key="12">
    <source>
        <dbReference type="Proteomes" id="UP000178602"/>
    </source>
</evidence>
<dbReference type="PANTHER" id="PTHR32024">
    <property type="entry name" value="TRK SYSTEM POTASSIUM UPTAKE PROTEIN TRKG-RELATED"/>
    <property type="match status" value="1"/>
</dbReference>
<feature type="transmembrane region" description="Helical" evidence="10">
    <location>
        <begin position="398"/>
        <end position="420"/>
    </location>
</feature>
<feature type="transmembrane region" description="Helical" evidence="10">
    <location>
        <begin position="366"/>
        <end position="386"/>
    </location>
</feature>
<evidence type="ECO:0000313" key="11">
    <source>
        <dbReference type="EMBL" id="OGC28152.1"/>
    </source>
</evidence>
<evidence type="ECO:0000256" key="1">
    <source>
        <dbReference type="ARBA" id="ARBA00004651"/>
    </source>
</evidence>
<comment type="caution">
    <text evidence="11">The sequence shown here is derived from an EMBL/GenBank/DDBJ whole genome shotgun (WGS) entry which is preliminary data.</text>
</comment>
<feature type="transmembrane region" description="Helical" evidence="10">
    <location>
        <begin position="221"/>
        <end position="240"/>
    </location>
</feature>
<dbReference type="GO" id="GO:0005886">
    <property type="term" value="C:plasma membrane"/>
    <property type="evidence" value="ECO:0007669"/>
    <property type="project" value="UniProtKB-SubCell"/>
</dbReference>
<sequence>MLRIRASALIALSFLAVIFAGGTLLSLPIASAQNIPTNFLDAYFTANSATCVTGLVTLNTGTHFSLFGILVILALIQIGGLGYMTFSTFMVLVFRQKLFISQKLAVQEALNVYSTKDVISVLKKVFGIVFILEAIGAAILYARWLPEMGSSQALLYAVFHAISAFNNAGFALTSNFASLLPYSADWIVNLTITSLIVIGGIGFIVIADIIERRRLALHSKVVLLVTFLLISLGTILIFTLEYNNPSTLGPLTLPHKMLASYFQSVTARTAGFNTLNIGQLTQPTLLFFLFLMFIGASPGGTGGGIKTTTFAVIIGTIIATLRGFRNTIMFNRRIPVETVRRAITITFLALTVIALAIFALDNLESFGLMPVAFEIFSAFGTVGLSMGITPSLSPLGKIIIMLVMFIGRVGPLTMLIGLTMSQRDNKVEPPKEGLSIG</sequence>
<evidence type="ECO:0000256" key="7">
    <source>
        <dbReference type="ARBA" id="ARBA00022989"/>
    </source>
</evidence>
<evidence type="ECO:0000256" key="9">
    <source>
        <dbReference type="ARBA" id="ARBA00023136"/>
    </source>
</evidence>
<evidence type="ECO:0000256" key="6">
    <source>
        <dbReference type="ARBA" id="ARBA00022958"/>
    </source>
</evidence>
<keyword evidence="8" id="KW-0406">Ion transport</keyword>
<gene>
    <name evidence="11" type="ORF">A3K49_04095</name>
</gene>
<comment type="subcellular location">
    <subcellularLocation>
        <location evidence="1">Cell membrane</location>
        <topology evidence="1">Multi-pass membrane protein</topology>
    </subcellularLocation>
</comment>
<dbReference type="Pfam" id="PF02386">
    <property type="entry name" value="TrkH"/>
    <property type="match status" value="1"/>
</dbReference>
<keyword evidence="6" id="KW-0630">Potassium</keyword>
<evidence type="ECO:0000256" key="3">
    <source>
        <dbReference type="ARBA" id="ARBA00022475"/>
    </source>
</evidence>
<feature type="transmembrane region" description="Helical" evidence="10">
    <location>
        <begin position="42"/>
        <end position="59"/>
    </location>
</feature>
<dbReference type="GO" id="GO:0015379">
    <property type="term" value="F:potassium:chloride symporter activity"/>
    <property type="evidence" value="ECO:0007669"/>
    <property type="project" value="InterPro"/>
</dbReference>